<sequence length="385" mass="44114">MGFRIIPAKPKEYRLQRVCAYVRVSSQLDAQGESFDQQITHYTNRFKADPTVEFVGVFSDYGVTGTTLKRPGFQAMMAEARDGKIDVIYTKAISRFARNTQAMLESIRELSALNVTVRFEKEQLDTSTGDGELMLTVLSSFAQEESENISQNLRWSIQRRFQRGELILNTDRFLGYAKVNGTLTIIPEEAAIVRRIFEAYLQGEGPHRIAKALNDEGIATVTGKRWGASSINYVLQNEKYKGDLLQQKTYTPGVRKGKRKNQGEVEAYLVKDHHEPIISKDVWQAVQEERLRRSRGHQMNKRYPASGKLHCGKCGGTLRRRTWNKGKTCESVVWQCSTYIQHGKQACEGTIVKDQALPKLDFNQRWIVEEETEDGQNHYRYTRKT</sequence>
<dbReference type="Gene3D" id="3.90.1750.20">
    <property type="entry name" value="Putative Large Serine Recombinase, Chain B, Domain 2"/>
    <property type="match status" value="1"/>
</dbReference>
<organism evidence="3 4">
    <name type="scientific">Bacillus selenitireducens (strain ATCC 700615 / DSM 15326 / MLS10)</name>
    <dbReference type="NCBI Taxonomy" id="439292"/>
    <lineage>
        <taxon>Bacteria</taxon>
        <taxon>Bacillati</taxon>
        <taxon>Bacillota</taxon>
        <taxon>Bacilli</taxon>
        <taxon>Bacillales</taxon>
        <taxon>Bacillaceae</taxon>
        <taxon>Salisediminibacterium</taxon>
    </lineage>
</organism>
<gene>
    <name evidence="3" type="ordered locus">Bsel_2990</name>
</gene>
<dbReference type="STRING" id="439292.Bsel_2990"/>
<dbReference type="Pfam" id="PF07508">
    <property type="entry name" value="Recombinase"/>
    <property type="match status" value="1"/>
</dbReference>
<dbReference type="GO" id="GO:0000150">
    <property type="term" value="F:DNA strand exchange activity"/>
    <property type="evidence" value="ECO:0007669"/>
    <property type="project" value="InterPro"/>
</dbReference>
<dbReference type="Pfam" id="PF00239">
    <property type="entry name" value="Resolvase"/>
    <property type="match status" value="1"/>
</dbReference>
<dbReference type="RefSeq" id="WP_013173879.1">
    <property type="nucleotide sequence ID" value="NC_014219.1"/>
</dbReference>
<dbReference type="InterPro" id="IPR006119">
    <property type="entry name" value="Resolv_N"/>
</dbReference>
<dbReference type="PANTHER" id="PTHR30461">
    <property type="entry name" value="DNA-INVERTASE FROM LAMBDOID PROPHAGE"/>
    <property type="match status" value="1"/>
</dbReference>
<keyword evidence="4" id="KW-1185">Reference proteome</keyword>
<protein>
    <submittedName>
        <fullName evidence="3">Resolvase domain protein</fullName>
    </submittedName>
</protein>
<dbReference type="Pfam" id="PF13408">
    <property type="entry name" value="Zn_ribbon_recom"/>
    <property type="match status" value="1"/>
</dbReference>
<dbReference type="eggNOG" id="COG1961">
    <property type="taxonomic scope" value="Bacteria"/>
</dbReference>
<dbReference type="InterPro" id="IPR038109">
    <property type="entry name" value="DNA_bind_recomb_sf"/>
</dbReference>
<proteinExistence type="predicted"/>
<dbReference type="CDD" id="cd00338">
    <property type="entry name" value="Ser_Recombinase"/>
    <property type="match status" value="1"/>
</dbReference>
<evidence type="ECO:0000313" key="4">
    <source>
        <dbReference type="Proteomes" id="UP000000271"/>
    </source>
</evidence>
<dbReference type="SUPFAM" id="SSF53041">
    <property type="entry name" value="Resolvase-like"/>
    <property type="match status" value="1"/>
</dbReference>
<dbReference type="InterPro" id="IPR050639">
    <property type="entry name" value="SSR_resolvase"/>
</dbReference>
<evidence type="ECO:0000259" key="2">
    <source>
        <dbReference type="PROSITE" id="PS51737"/>
    </source>
</evidence>
<dbReference type="SMART" id="SM00857">
    <property type="entry name" value="Resolvase"/>
    <property type="match status" value="1"/>
</dbReference>
<evidence type="ECO:0000313" key="3">
    <source>
        <dbReference type="EMBL" id="ADI00472.1"/>
    </source>
</evidence>
<accession>D6XZX0</accession>
<feature type="domain" description="Recombinase" evidence="2">
    <location>
        <begin position="173"/>
        <end position="296"/>
    </location>
</feature>
<dbReference type="EMBL" id="CP001791">
    <property type="protein sequence ID" value="ADI00472.1"/>
    <property type="molecule type" value="Genomic_DNA"/>
</dbReference>
<dbReference type="AlphaFoldDB" id="D6XZX0"/>
<dbReference type="InterPro" id="IPR011109">
    <property type="entry name" value="DNA_bind_recombinase_dom"/>
</dbReference>
<dbReference type="KEGG" id="bse:Bsel_2990"/>
<evidence type="ECO:0000259" key="1">
    <source>
        <dbReference type="PROSITE" id="PS51736"/>
    </source>
</evidence>
<dbReference type="PROSITE" id="PS51736">
    <property type="entry name" value="RECOMBINASES_3"/>
    <property type="match status" value="1"/>
</dbReference>
<dbReference type="Gene3D" id="3.40.50.1390">
    <property type="entry name" value="Resolvase, N-terminal catalytic domain"/>
    <property type="match status" value="1"/>
</dbReference>
<dbReference type="HOGENOM" id="CLU_010686_0_5_9"/>
<dbReference type="PROSITE" id="PS51737">
    <property type="entry name" value="RECOMBINASE_DNA_BIND"/>
    <property type="match status" value="1"/>
</dbReference>
<dbReference type="PANTHER" id="PTHR30461:SF23">
    <property type="entry name" value="DNA RECOMBINASE-RELATED"/>
    <property type="match status" value="1"/>
</dbReference>
<reference evidence="3" key="1">
    <citation type="submission" date="2009-10" db="EMBL/GenBank/DDBJ databases">
        <title>Complete sequence of Bacillus selenitireducens MLS10.</title>
        <authorList>
            <consortium name="US DOE Joint Genome Institute"/>
            <person name="Lucas S."/>
            <person name="Copeland A."/>
            <person name="Lapidus A."/>
            <person name="Glavina del Rio T."/>
            <person name="Dalin E."/>
            <person name="Tice H."/>
            <person name="Bruce D."/>
            <person name="Goodwin L."/>
            <person name="Pitluck S."/>
            <person name="Sims D."/>
            <person name="Brettin T."/>
            <person name="Detter J.C."/>
            <person name="Han C."/>
            <person name="Larimer F."/>
            <person name="Land M."/>
            <person name="Hauser L."/>
            <person name="Kyrpides N."/>
            <person name="Ovchinnikova G."/>
            <person name="Stolz J."/>
        </authorList>
    </citation>
    <scope>NUCLEOTIDE SEQUENCE [LARGE SCALE GENOMIC DNA]</scope>
    <source>
        <strain evidence="3">MLS10</strain>
    </source>
</reference>
<dbReference type="InterPro" id="IPR025827">
    <property type="entry name" value="Zn_ribbon_recom_dom"/>
</dbReference>
<dbReference type="Proteomes" id="UP000000271">
    <property type="component" value="Chromosome"/>
</dbReference>
<dbReference type="InterPro" id="IPR036162">
    <property type="entry name" value="Resolvase-like_N_sf"/>
</dbReference>
<dbReference type="GO" id="GO:0003677">
    <property type="term" value="F:DNA binding"/>
    <property type="evidence" value="ECO:0007669"/>
    <property type="project" value="InterPro"/>
</dbReference>
<name>D6XZX0_BACIE</name>
<feature type="domain" description="Resolvase/invertase-type recombinase catalytic" evidence="1">
    <location>
        <begin position="17"/>
        <end position="164"/>
    </location>
</feature>